<evidence type="ECO:0000313" key="4">
    <source>
        <dbReference type="Proteomes" id="UP000316008"/>
    </source>
</evidence>
<accession>A0A556N2Y3</accession>
<dbReference type="Proteomes" id="UP000316008">
    <property type="component" value="Unassembled WGS sequence"/>
</dbReference>
<protein>
    <submittedName>
        <fullName evidence="3">Uncharacterized protein</fullName>
    </submittedName>
</protein>
<dbReference type="AlphaFoldDB" id="A0A556N2Y3"/>
<keyword evidence="2" id="KW-0472">Membrane</keyword>
<dbReference type="OrthoDB" id="7068197at2"/>
<evidence type="ECO:0000256" key="1">
    <source>
        <dbReference type="SAM" id="Coils"/>
    </source>
</evidence>
<comment type="caution">
    <text evidence="3">The sequence shown here is derived from an EMBL/GenBank/DDBJ whole genome shotgun (WGS) entry which is preliminary data.</text>
</comment>
<feature type="transmembrane region" description="Helical" evidence="2">
    <location>
        <begin position="129"/>
        <end position="149"/>
    </location>
</feature>
<keyword evidence="1" id="KW-0175">Coiled coil</keyword>
<proteinExistence type="predicted"/>
<keyword evidence="4" id="KW-1185">Reference proteome</keyword>
<gene>
    <name evidence="3" type="ORF">FO442_04950</name>
</gene>
<dbReference type="EMBL" id="VLPL01000002">
    <property type="protein sequence ID" value="TSJ46511.1"/>
    <property type="molecule type" value="Genomic_DNA"/>
</dbReference>
<evidence type="ECO:0000256" key="2">
    <source>
        <dbReference type="SAM" id="Phobius"/>
    </source>
</evidence>
<feature type="coiled-coil region" evidence="1">
    <location>
        <begin position="151"/>
        <end position="181"/>
    </location>
</feature>
<sequence>MIPSITPPTDNLYKFISLFGLTILLFSVYNFGITFDASAKTKMSIEDVKVDVQQALYKKSRQTNDSLRADKVSNHFRPGRIRQMEQDLLQIERFIESCKLDPDEEIKLSGNISKISVALDNLSLKKNGYIGFAIIGCVLMAFGFIKWHYKEQHLRDKMLKIEHAIKELEKLNLRYGKEEKNSTAELMAKIKNSEIN</sequence>
<organism evidence="3 4">
    <name type="scientific">Fluviicola chungangensis</name>
    <dbReference type="NCBI Taxonomy" id="2597671"/>
    <lineage>
        <taxon>Bacteria</taxon>
        <taxon>Pseudomonadati</taxon>
        <taxon>Bacteroidota</taxon>
        <taxon>Flavobacteriia</taxon>
        <taxon>Flavobacteriales</taxon>
        <taxon>Crocinitomicaceae</taxon>
        <taxon>Fluviicola</taxon>
    </lineage>
</organism>
<keyword evidence="2" id="KW-1133">Transmembrane helix</keyword>
<reference evidence="3 4" key="1">
    <citation type="submission" date="2019-07" db="EMBL/GenBank/DDBJ databases">
        <authorList>
            <person name="Huq M.A."/>
        </authorList>
    </citation>
    <scope>NUCLEOTIDE SEQUENCE [LARGE SCALE GENOMIC DNA]</scope>
    <source>
        <strain evidence="3 4">MAH-3</strain>
    </source>
</reference>
<feature type="transmembrane region" description="Helical" evidence="2">
    <location>
        <begin position="12"/>
        <end position="33"/>
    </location>
</feature>
<keyword evidence="2" id="KW-0812">Transmembrane</keyword>
<dbReference type="RefSeq" id="WP_144332048.1">
    <property type="nucleotide sequence ID" value="NZ_VLPL01000002.1"/>
</dbReference>
<name>A0A556N2Y3_9FLAO</name>
<evidence type="ECO:0000313" key="3">
    <source>
        <dbReference type="EMBL" id="TSJ46511.1"/>
    </source>
</evidence>